<dbReference type="Gene3D" id="3.40.50.720">
    <property type="entry name" value="NAD(P)-binding Rossmann-like Domain"/>
    <property type="match status" value="1"/>
</dbReference>
<dbReference type="PANTHER" id="PTHR10953">
    <property type="entry name" value="UBIQUITIN-ACTIVATING ENZYME E1"/>
    <property type="match status" value="1"/>
</dbReference>
<dbReference type="GeneID" id="42799045"/>
<accession>A0A650CQ51</accession>
<dbReference type="CDD" id="cd00757">
    <property type="entry name" value="ThiF_MoeB_HesA_family"/>
    <property type="match status" value="1"/>
</dbReference>
<organism evidence="2 3">
    <name type="scientific">Stygiolobus azoricus</name>
    <dbReference type="NCBI Taxonomy" id="41675"/>
    <lineage>
        <taxon>Archaea</taxon>
        <taxon>Thermoproteota</taxon>
        <taxon>Thermoprotei</taxon>
        <taxon>Sulfolobales</taxon>
        <taxon>Sulfolobaceae</taxon>
        <taxon>Stygiolobus</taxon>
    </lineage>
</organism>
<dbReference type="Proteomes" id="UP000423396">
    <property type="component" value="Chromosome"/>
</dbReference>
<reference evidence="2 3" key="1">
    <citation type="submission" date="2019-10" db="EMBL/GenBank/DDBJ databases">
        <title>Genome Sequences from Six Type Strain Members of the Archaeal Family Sulfolobaceae: Acidianus ambivalens, Acidianus infernus, Metallosphaera prunae, Stygiolobus azoricus, Sulfolobus metallicus, and Sulfurisphaera ohwakuensis.</title>
        <authorList>
            <person name="Counts J.A."/>
            <person name="Kelly R.M."/>
        </authorList>
    </citation>
    <scope>NUCLEOTIDE SEQUENCE [LARGE SCALE GENOMIC DNA]</scope>
    <source>
        <strain evidence="2 3">FC6</strain>
    </source>
</reference>
<dbReference type="PANTHER" id="PTHR10953:SF102">
    <property type="entry name" value="ADENYLYLTRANSFERASE AND SULFURTRANSFERASE MOCS3"/>
    <property type="match status" value="1"/>
</dbReference>
<dbReference type="AlphaFoldDB" id="A0A650CQ51"/>
<dbReference type="InterPro" id="IPR045886">
    <property type="entry name" value="ThiF/MoeB/HesA"/>
</dbReference>
<dbReference type="SUPFAM" id="SSF69572">
    <property type="entry name" value="Activating enzymes of the ubiquitin-like proteins"/>
    <property type="match status" value="1"/>
</dbReference>
<dbReference type="GO" id="GO:0016779">
    <property type="term" value="F:nucleotidyltransferase activity"/>
    <property type="evidence" value="ECO:0007669"/>
    <property type="project" value="TreeGrafter"/>
</dbReference>
<evidence type="ECO:0000313" key="3">
    <source>
        <dbReference type="Proteomes" id="UP000423396"/>
    </source>
</evidence>
<feature type="domain" description="THIF-type NAD/FAD binding fold" evidence="1">
    <location>
        <begin position="4"/>
        <end position="232"/>
    </location>
</feature>
<dbReference type="GO" id="GO:0008641">
    <property type="term" value="F:ubiquitin-like modifier activating enzyme activity"/>
    <property type="evidence" value="ECO:0007669"/>
    <property type="project" value="InterPro"/>
</dbReference>
<evidence type="ECO:0000259" key="1">
    <source>
        <dbReference type="Pfam" id="PF00899"/>
    </source>
</evidence>
<dbReference type="GO" id="GO:0004792">
    <property type="term" value="F:thiosulfate-cyanide sulfurtransferase activity"/>
    <property type="evidence" value="ECO:0007669"/>
    <property type="project" value="TreeGrafter"/>
</dbReference>
<protein>
    <submittedName>
        <fullName evidence="2">HesA/MoeB/ThiF family protein</fullName>
    </submittedName>
</protein>
<sequence>MERYSRQILVLGFEVQQKLAGLKVTIVGCGALGTALAELLTRLGVGYIKIIDADIVEISNLHRTRLFTEEDVGKPKALVCKDRLAKINSGIKIDAVIDVVDQTNVEELIKGSDYVFDALDSLFYRLVLNDACVKLGIPLIYGGVMGEYSSVKIIVPKITSCLSCFMNYSNEADTNACETIGTLNTVIDVTASLQVQLMLKHLMGEIDGNLYYLDMKSLRLDKIRIERSSQCEACSKGEYVYLNSRLEVSCGIKRLRTSEGYIYKNQGVKTEKVKDGFIICYPDGKCFKKVSR</sequence>
<name>A0A650CQ51_9CREN</name>
<dbReference type="EMBL" id="CP045483">
    <property type="protein sequence ID" value="QGR19966.1"/>
    <property type="molecule type" value="Genomic_DNA"/>
</dbReference>
<gene>
    <name evidence="2" type="ORF">D1868_08205</name>
</gene>
<dbReference type="KEGG" id="sazo:D1868_08205"/>
<dbReference type="InterPro" id="IPR035985">
    <property type="entry name" value="Ubiquitin-activating_enz"/>
</dbReference>
<keyword evidence="3" id="KW-1185">Reference proteome</keyword>
<dbReference type="InterPro" id="IPR000594">
    <property type="entry name" value="ThiF_NAD_FAD-bd"/>
</dbReference>
<dbReference type="OrthoDB" id="7915at2157"/>
<dbReference type="Pfam" id="PF00899">
    <property type="entry name" value="ThiF"/>
    <property type="match status" value="1"/>
</dbReference>
<proteinExistence type="predicted"/>
<dbReference type="GO" id="GO:0005737">
    <property type="term" value="C:cytoplasm"/>
    <property type="evidence" value="ECO:0007669"/>
    <property type="project" value="TreeGrafter"/>
</dbReference>
<dbReference type="RefSeq" id="WP_156007292.1">
    <property type="nucleotide sequence ID" value="NZ_CP045483.1"/>
</dbReference>
<evidence type="ECO:0000313" key="2">
    <source>
        <dbReference type="EMBL" id="QGR19966.1"/>
    </source>
</evidence>